<dbReference type="NCBIfam" id="TIGR01746">
    <property type="entry name" value="Thioester-redct"/>
    <property type="match status" value="1"/>
</dbReference>
<evidence type="ECO:0000259" key="3">
    <source>
        <dbReference type="Pfam" id="PF07993"/>
    </source>
</evidence>
<keyword evidence="1" id="KW-0596">Phosphopantetheine</keyword>
<gene>
    <name evidence="4" type="primary">agdN</name>
</gene>
<sequence length="400" mass="45837">MSNQECIPDLKTEAILNPDISFDSPLKDNFDEPKSIFLTGATGFLGAYLLRELLDQTTANIYCLIRCHTLETGKQRLKENLQSYQLWQQHFEARIIPMLGDLSQPLLGLSEKEFCQLASEIDVIYHNGSQNDPIPPYYQMKAVNVLGTQEILKLAGLRKTKPVHFISTLAIFFSQAHRQDTPIRETEFPRFSPSLNTGYKQSKWVAEELIHLAQKRGLPVSIYRPTRIMGDSKTGIYRKSNNFFFRFIQICIKSEKFPTFDVDINIIPMDYASKAIVYLSRQKQLLGKTFHLVNPESISWQRLFELINACGYATEAVSDKNWLVMVENYLFERGGEKAVSSWFPIILKSAKMISQTKPRFDACQTMEGLASSSIVCHPLDLSLISTYLLAWKKYETKMLN</sequence>
<keyword evidence="2" id="KW-0597">Phosphoprotein</keyword>
<feature type="domain" description="Thioester reductase (TE)" evidence="3">
    <location>
        <begin position="38"/>
        <end position="276"/>
    </location>
</feature>
<dbReference type="InterPro" id="IPR013120">
    <property type="entry name" value="FAR_NAD-bd"/>
</dbReference>
<evidence type="ECO:0000256" key="1">
    <source>
        <dbReference type="ARBA" id="ARBA00022450"/>
    </source>
</evidence>
<organism evidence="4">
    <name type="scientific">Microcystis aeruginosa 4A3</name>
    <dbReference type="NCBI Taxonomy" id="2497714"/>
    <lineage>
        <taxon>Bacteria</taxon>
        <taxon>Bacillati</taxon>
        <taxon>Cyanobacteriota</taxon>
        <taxon>Cyanophyceae</taxon>
        <taxon>Oscillatoriophycideae</taxon>
        <taxon>Chroococcales</taxon>
        <taxon>Microcystaceae</taxon>
        <taxon>Microcystis</taxon>
    </lineage>
</organism>
<proteinExistence type="predicted"/>
<evidence type="ECO:0000256" key="2">
    <source>
        <dbReference type="ARBA" id="ARBA00022553"/>
    </source>
</evidence>
<accession>A0A3S9KAU3</accession>
<dbReference type="SUPFAM" id="SSF51735">
    <property type="entry name" value="NAD(P)-binding Rossmann-fold domains"/>
    <property type="match status" value="1"/>
</dbReference>
<evidence type="ECO:0000313" key="4">
    <source>
        <dbReference type="EMBL" id="AZP89417.1"/>
    </source>
</evidence>
<dbReference type="CDD" id="cd05235">
    <property type="entry name" value="SDR_e1"/>
    <property type="match status" value="1"/>
</dbReference>
<dbReference type="InterPro" id="IPR010080">
    <property type="entry name" value="Thioester_reductase-like_dom"/>
</dbReference>
<dbReference type="AlphaFoldDB" id="A0A3S9KAU3"/>
<dbReference type="PANTHER" id="PTHR44845">
    <property type="entry name" value="CARRIER DOMAIN-CONTAINING PROTEIN"/>
    <property type="match status" value="1"/>
</dbReference>
<dbReference type="Gene3D" id="3.40.50.720">
    <property type="entry name" value="NAD(P)-binding Rossmann-like Domain"/>
    <property type="match status" value="1"/>
</dbReference>
<dbReference type="InterPro" id="IPR036291">
    <property type="entry name" value="NAD(P)-bd_dom_sf"/>
</dbReference>
<name>A0A3S9KAU3_MICAE</name>
<dbReference type="PANTHER" id="PTHR44845:SF6">
    <property type="entry name" value="BETA-ALANINE-ACTIVATING ENZYME"/>
    <property type="match status" value="1"/>
</dbReference>
<dbReference type="EMBL" id="MH049492">
    <property type="protein sequence ID" value="AZP89417.1"/>
    <property type="molecule type" value="Genomic_DNA"/>
</dbReference>
<dbReference type="Pfam" id="PF07993">
    <property type="entry name" value="NAD_binding_4"/>
    <property type="match status" value="1"/>
</dbReference>
<reference evidence="4" key="1">
    <citation type="journal article" date="2018" name="ACS Chem. Biol.">
        <title>A Unique Biosynthetic Pathway in Bloom-Forming Cyanobacterial Genus Microcystis Jointly Assembles Cytotoxic Aeruginoguanidines and Microguanidines.</title>
        <authorList>
            <person name="Pancrace C."/>
            <person name="Ishida K."/>
            <person name="Briand E."/>
            <person name="Gatte Pichi D."/>
            <person name="Weiz A.R."/>
            <person name="Guljamow A."/>
            <person name="Scalvenzi T."/>
            <person name="Sassoon N."/>
            <person name="Hertweck C."/>
            <person name="Dittmann E."/>
            <person name="Gugger M."/>
        </authorList>
    </citation>
    <scope>NUCLEOTIDE SEQUENCE</scope>
    <source>
        <strain evidence="4">4A3</strain>
    </source>
</reference>
<protein>
    <submittedName>
        <fullName evidence="4">Thioester reductase</fullName>
    </submittedName>
</protein>